<gene>
    <name evidence="1" type="ORF">ACFO0S_01435</name>
</gene>
<keyword evidence="2" id="KW-1185">Reference proteome</keyword>
<reference evidence="2" key="1">
    <citation type="journal article" date="2019" name="Int. J. Syst. Evol. Microbiol.">
        <title>The Global Catalogue of Microorganisms (GCM) 10K type strain sequencing project: providing services to taxonomists for standard genome sequencing and annotation.</title>
        <authorList>
            <consortium name="The Broad Institute Genomics Platform"/>
            <consortium name="The Broad Institute Genome Sequencing Center for Infectious Disease"/>
            <person name="Wu L."/>
            <person name="Ma J."/>
        </authorList>
    </citation>
    <scope>NUCLEOTIDE SEQUENCE [LARGE SCALE GENOMIC DNA]</scope>
    <source>
        <strain evidence="2">CCUG 50353</strain>
    </source>
</reference>
<organism evidence="1 2">
    <name type="scientific">Chryseomicrobium palamuruense</name>
    <dbReference type="NCBI Taxonomy" id="682973"/>
    <lineage>
        <taxon>Bacteria</taxon>
        <taxon>Bacillati</taxon>
        <taxon>Bacillota</taxon>
        <taxon>Bacilli</taxon>
        <taxon>Bacillales</taxon>
        <taxon>Caryophanaceae</taxon>
        <taxon>Chryseomicrobium</taxon>
    </lineage>
</organism>
<sequence>MKLDLFAMNAALVAIHINPLATNGLLETNLYEPAWCVERRKEKAAPHNEKMS</sequence>
<dbReference type="RefSeq" id="WP_378139410.1">
    <property type="nucleotide sequence ID" value="NZ_JBHSEF010000009.1"/>
</dbReference>
<comment type="caution">
    <text evidence="1">The sequence shown here is derived from an EMBL/GenBank/DDBJ whole genome shotgun (WGS) entry which is preliminary data.</text>
</comment>
<evidence type="ECO:0000313" key="1">
    <source>
        <dbReference type="EMBL" id="MFC4353726.1"/>
    </source>
</evidence>
<accession>A0ABV8USM7</accession>
<protein>
    <submittedName>
        <fullName evidence="1">Uncharacterized protein</fullName>
    </submittedName>
</protein>
<dbReference type="EMBL" id="JBHSEF010000009">
    <property type="protein sequence ID" value="MFC4353726.1"/>
    <property type="molecule type" value="Genomic_DNA"/>
</dbReference>
<dbReference type="Proteomes" id="UP001595733">
    <property type="component" value="Unassembled WGS sequence"/>
</dbReference>
<proteinExistence type="predicted"/>
<name>A0ABV8USM7_9BACL</name>
<evidence type="ECO:0000313" key="2">
    <source>
        <dbReference type="Proteomes" id="UP001595733"/>
    </source>
</evidence>